<dbReference type="InterPro" id="IPR005875">
    <property type="entry name" value="PurK"/>
</dbReference>
<dbReference type="Pfam" id="PF02222">
    <property type="entry name" value="ATP-grasp"/>
    <property type="match status" value="1"/>
</dbReference>
<evidence type="ECO:0000256" key="10">
    <source>
        <dbReference type="ARBA" id="ARBA00023239"/>
    </source>
</evidence>
<dbReference type="InterPro" id="IPR000031">
    <property type="entry name" value="PurE_dom"/>
</dbReference>
<dbReference type="InterPro" id="IPR033747">
    <property type="entry name" value="PurE_ClassI"/>
</dbReference>
<protein>
    <recommendedName>
        <fullName evidence="5 11">Phosphoribosylaminoimidazole carboxylase</fullName>
        <ecNumber evidence="4 11">4.1.1.21</ecNumber>
    </recommendedName>
</protein>
<sequence>MSRPPVIGLLGGGQLGRMLCEAAGPLGYHVAVLDEDGCPAKQVNGSDKHVCGSFKDAAKVRELAARCDVLTVEIEHVNADVLEDIAVRGVPSASGELRKVPVHPSWRTLRLVQDKYEQKEHLRANGIPVASQMALDGGELLAVSLGHAYHRLAFPFMVKARKGSYDGRGNFKVSGPDDFEAAIDALGALPLYAEKWVPFAMELAVMVIRTEDDDGECTGVYSYPAVETVHEDDVCKTVLMPPRKVDAAVCDNAQRVAEQVVRSLWGRGVFAVEMFLLQDGTIMVNEVAPRPHNSGHYTIEAVPYMSQYKAQLCAILDIVPKSLRLTPRVAQAAMANILGGANPDSHDKLVGLAETEYIDGTDIYLHLYGKASKPGRKIGHITFTTPSPDVDLLRTIGPFINQIDAIRQQRLDASAKQLRPEAAGASASADVTQTITKAAPSGGKSSRDAKSPLVVVTMGSDSDLSVLSAGLDVLERFGVPYDCTITSAHRTPARMAELGRAAAARGVRVLIAAAGGAAHLPGMLASETTVPVIGVPVKATHLDGNDSLLSIVQMPRGIPVATVGINNSTNAALLAVRILGSHYPEYRDRMAAYMEGMRTEVEAKAARLEDVGYQAYLAGGKTA</sequence>
<reference evidence="13" key="1">
    <citation type="submission" date="2021-09" db="EMBL/GenBank/DDBJ databases">
        <title>A high-quality genome of the endoparasitic fungus Hirsutella rhossiliensis with a comparison of Hirsutella genomes reveals transposable elements contributing to genome size variation.</title>
        <authorList>
            <person name="Lin R."/>
            <person name="Jiao Y."/>
            <person name="Sun X."/>
            <person name="Ling J."/>
            <person name="Xie B."/>
            <person name="Cheng X."/>
        </authorList>
    </citation>
    <scope>NUCLEOTIDE SEQUENCE</scope>
    <source>
        <strain evidence="13">HR02</strain>
    </source>
</reference>
<dbReference type="GO" id="GO:0005524">
    <property type="term" value="F:ATP binding"/>
    <property type="evidence" value="ECO:0007669"/>
    <property type="project" value="UniProtKB-UniRule"/>
</dbReference>
<dbReference type="InterPro" id="IPR040686">
    <property type="entry name" value="PurK_C"/>
</dbReference>
<dbReference type="InterPro" id="IPR013815">
    <property type="entry name" value="ATP_grasp_subdomain_1"/>
</dbReference>
<dbReference type="SUPFAM" id="SSF51246">
    <property type="entry name" value="Rudiment single hybrid motif"/>
    <property type="match status" value="1"/>
</dbReference>
<dbReference type="Proteomes" id="UP000824596">
    <property type="component" value="Unassembled WGS sequence"/>
</dbReference>
<gene>
    <name evidence="13" type="ORF">HRG_11481</name>
</gene>
<evidence type="ECO:0000256" key="6">
    <source>
        <dbReference type="ARBA" id="ARBA00022741"/>
    </source>
</evidence>
<evidence type="ECO:0000313" key="13">
    <source>
        <dbReference type="EMBL" id="KAH0957334.1"/>
    </source>
</evidence>
<comment type="catalytic activity">
    <reaction evidence="1 11">
        <text>5-amino-1-(5-phospho-D-ribosyl)imidazole-4-carboxylate + H(+) = 5-amino-1-(5-phospho-beta-D-ribosyl)imidazole + CO2</text>
        <dbReference type="Rhea" id="RHEA:10792"/>
        <dbReference type="ChEBI" id="CHEBI:15378"/>
        <dbReference type="ChEBI" id="CHEBI:16526"/>
        <dbReference type="ChEBI" id="CHEBI:77657"/>
        <dbReference type="ChEBI" id="CHEBI:137981"/>
        <dbReference type="EC" id="4.1.1.21"/>
    </reaction>
</comment>
<keyword evidence="6 11" id="KW-0547">Nucleotide-binding</keyword>
<dbReference type="Gene3D" id="3.40.50.20">
    <property type="match status" value="1"/>
</dbReference>
<dbReference type="GO" id="GO:0046872">
    <property type="term" value="F:metal ion binding"/>
    <property type="evidence" value="ECO:0007669"/>
    <property type="project" value="InterPro"/>
</dbReference>
<dbReference type="RefSeq" id="XP_044714848.1">
    <property type="nucleotide sequence ID" value="XM_044869951.1"/>
</dbReference>
<dbReference type="GO" id="GO:0004638">
    <property type="term" value="F:phosphoribosylaminoimidazole carboxylase activity"/>
    <property type="evidence" value="ECO:0007669"/>
    <property type="project" value="UniProtKB-UniRule"/>
</dbReference>
<dbReference type="GO" id="GO:0006189">
    <property type="term" value="P:'de novo' IMP biosynthetic process"/>
    <property type="evidence" value="ECO:0007669"/>
    <property type="project" value="UniProtKB-UniRule"/>
</dbReference>
<evidence type="ECO:0000256" key="9">
    <source>
        <dbReference type="ARBA" id="ARBA00022840"/>
    </source>
</evidence>
<dbReference type="Gene3D" id="3.30.1490.20">
    <property type="entry name" value="ATP-grasp fold, A domain"/>
    <property type="match status" value="1"/>
</dbReference>
<dbReference type="InterPro" id="IPR016301">
    <property type="entry name" value="Ade2_fungi/plant"/>
</dbReference>
<evidence type="ECO:0000256" key="3">
    <source>
        <dbReference type="ARBA" id="ARBA00006114"/>
    </source>
</evidence>
<name>A0A9P8SCX1_9HYPO</name>
<keyword evidence="8 11" id="KW-0210">Decarboxylase</keyword>
<evidence type="ECO:0000256" key="2">
    <source>
        <dbReference type="ARBA" id="ARBA00004747"/>
    </source>
</evidence>
<keyword evidence="10 11" id="KW-0456">Lyase</keyword>
<dbReference type="GeneID" id="68360609"/>
<proteinExistence type="inferred from homology"/>
<keyword evidence="7 11" id="KW-0658">Purine biosynthesis</keyword>
<dbReference type="Gene3D" id="3.30.470.20">
    <property type="entry name" value="ATP-grasp fold, B domain"/>
    <property type="match status" value="1"/>
</dbReference>
<dbReference type="Pfam" id="PF22660">
    <property type="entry name" value="RS_preATP-grasp-like"/>
    <property type="match status" value="1"/>
</dbReference>
<evidence type="ECO:0000256" key="7">
    <source>
        <dbReference type="ARBA" id="ARBA00022755"/>
    </source>
</evidence>
<dbReference type="EMBL" id="JAIZPD010000021">
    <property type="protein sequence ID" value="KAH0957334.1"/>
    <property type="molecule type" value="Genomic_DNA"/>
</dbReference>
<dbReference type="PIRSF" id="PIRSF001340">
    <property type="entry name" value="AIR_carboxylase"/>
    <property type="match status" value="1"/>
</dbReference>
<evidence type="ECO:0000256" key="1">
    <source>
        <dbReference type="ARBA" id="ARBA00001244"/>
    </source>
</evidence>
<dbReference type="SUPFAM" id="SSF56059">
    <property type="entry name" value="Glutathione synthetase ATP-binding domain-like"/>
    <property type="match status" value="1"/>
</dbReference>
<dbReference type="PANTHER" id="PTHR11609">
    <property type="entry name" value="PURINE BIOSYNTHESIS PROTEIN 6/7, PUR6/7"/>
    <property type="match status" value="1"/>
</dbReference>
<dbReference type="InterPro" id="IPR016185">
    <property type="entry name" value="PreATP-grasp_dom_sf"/>
</dbReference>
<comment type="pathway">
    <text evidence="2 11">Purine metabolism; IMP biosynthesis via de novo pathway; 5-amino-1-(5-phospho-D-ribosyl)imidazole-4-carboxylate from 5-amino-1-(5-phospho-D-ribosyl)imidazole (carboxylase route): step 1/1.</text>
</comment>
<dbReference type="HAMAP" id="MF_01928">
    <property type="entry name" value="PurK"/>
    <property type="match status" value="1"/>
</dbReference>
<dbReference type="Pfam" id="PF17769">
    <property type="entry name" value="PurK_C"/>
    <property type="match status" value="1"/>
</dbReference>
<evidence type="ECO:0000256" key="11">
    <source>
        <dbReference type="PIRNR" id="PIRNR001340"/>
    </source>
</evidence>
<keyword evidence="9 11" id="KW-0067">ATP-binding</keyword>
<evidence type="ECO:0000256" key="8">
    <source>
        <dbReference type="ARBA" id="ARBA00022793"/>
    </source>
</evidence>
<evidence type="ECO:0000256" key="4">
    <source>
        <dbReference type="ARBA" id="ARBA00012329"/>
    </source>
</evidence>
<dbReference type="HAMAP" id="MF_01929">
    <property type="entry name" value="PurE_classI"/>
    <property type="match status" value="1"/>
</dbReference>
<dbReference type="OrthoDB" id="15425at2759"/>
<dbReference type="SUPFAM" id="SSF52440">
    <property type="entry name" value="PreATP-grasp domain"/>
    <property type="match status" value="1"/>
</dbReference>
<accession>A0A9P8SCX1</accession>
<evidence type="ECO:0000313" key="14">
    <source>
        <dbReference type="Proteomes" id="UP000824596"/>
    </source>
</evidence>
<organism evidence="13 14">
    <name type="scientific">Hirsutella rhossiliensis</name>
    <dbReference type="NCBI Taxonomy" id="111463"/>
    <lineage>
        <taxon>Eukaryota</taxon>
        <taxon>Fungi</taxon>
        <taxon>Dikarya</taxon>
        <taxon>Ascomycota</taxon>
        <taxon>Pezizomycotina</taxon>
        <taxon>Sordariomycetes</taxon>
        <taxon>Hypocreomycetidae</taxon>
        <taxon>Hypocreales</taxon>
        <taxon>Ophiocordycipitaceae</taxon>
        <taxon>Hirsutella</taxon>
    </lineage>
</organism>
<dbReference type="PROSITE" id="PS50975">
    <property type="entry name" value="ATP_GRASP"/>
    <property type="match status" value="1"/>
</dbReference>
<evidence type="ECO:0000256" key="5">
    <source>
        <dbReference type="ARBA" id="ARBA00021059"/>
    </source>
</evidence>
<dbReference type="InterPro" id="IPR054350">
    <property type="entry name" value="PurT/PurK_preATP-grasp"/>
</dbReference>
<dbReference type="EC" id="4.1.1.21" evidence="4 11"/>
<dbReference type="NCBIfam" id="TIGR01161">
    <property type="entry name" value="purK"/>
    <property type="match status" value="1"/>
</dbReference>
<dbReference type="PANTHER" id="PTHR11609:SF5">
    <property type="entry name" value="PHOSPHORIBOSYLAMINOIMIDAZOLE CARBOXYLASE"/>
    <property type="match status" value="1"/>
</dbReference>
<dbReference type="Pfam" id="PF00731">
    <property type="entry name" value="AIRC"/>
    <property type="match status" value="1"/>
</dbReference>
<dbReference type="InterPro" id="IPR003135">
    <property type="entry name" value="ATP-grasp_carboxylate-amine"/>
</dbReference>
<feature type="domain" description="ATP-grasp" evidence="12">
    <location>
        <begin position="119"/>
        <end position="316"/>
    </location>
</feature>
<evidence type="ECO:0000259" key="12">
    <source>
        <dbReference type="PROSITE" id="PS50975"/>
    </source>
</evidence>
<keyword evidence="14" id="KW-1185">Reference proteome</keyword>
<dbReference type="SUPFAM" id="SSF52255">
    <property type="entry name" value="N5-CAIR mutase (phosphoribosylaminoimidazole carboxylase, PurE)"/>
    <property type="match status" value="1"/>
</dbReference>
<comment type="similarity">
    <text evidence="3 11">In the C-terminal section; belongs to the AIR carboxylase family. Class I subfamily.</text>
</comment>
<dbReference type="InterPro" id="IPR011761">
    <property type="entry name" value="ATP-grasp"/>
</dbReference>
<dbReference type="AlphaFoldDB" id="A0A9P8SCX1"/>
<dbReference type="Gene3D" id="3.40.50.1970">
    <property type="match status" value="1"/>
</dbReference>
<comment type="caution">
    <text evidence="13">The sequence shown here is derived from an EMBL/GenBank/DDBJ whole genome shotgun (WGS) entry which is preliminary data.</text>
</comment>
<dbReference type="InterPro" id="IPR011054">
    <property type="entry name" value="Rudment_hybrid_motif"/>
</dbReference>
<dbReference type="NCBIfam" id="TIGR01162">
    <property type="entry name" value="purE"/>
    <property type="match status" value="1"/>
</dbReference>
<dbReference type="SMART" id="SM01001">
    <property type="entry name" value="AIRC"/>
    <property type="match status" value="1"/>
</dbReference>